<gene>
    <name evidence="4" type="primary">LOC130512683</name>
    <name evidence="3" type="synonym">LOC130502075</name>
</gene>
<name>A0A9W3DTH5_RAPSA</name>
<feature type="chain" id="PRO_5044703214" evidence="1">
    <location>
        <begin position="26"/>
        <end position="121"/>
    </location>
</feature>
<dbReference type="KEGG" id="rsz:130502075"/>
<evidence type="ECO:0000256" key="1">
    <source>
        <dbReference type="SAM" id="SignalP"/>
    </source>
</evidence>
<evidence type="ECO:0000313" key="4">
    <source>
        <dbReference type="RefSeq" id="XP_056866883.1"/>
    </source>
</evidence>
<reference evidence="3 4" key="2">
    <citation type="submission" date="2025-04" db="UniProtKB">
        <authorList>
            <consortium name="RefSeq"/>
        </authorList>
    </citation>
    <scope>IDENTIFICATION</scope>
    <source>
        <tissue evidence="3 4">Leaf</tissue>
    </source>
</reference>
<feature type="signal peptide" evidence="1">
    <location>
        <begin position="1"/>
        <end position="25"/>
    </location>
</feature>
<proteinExistence type="predicted"/>
<accession>A0A9W3DTH5</accession>
<reference evidence="2" key="1">
    <citation type="journal article" date="2019" name="Database">
        <title>The radish genome database (RadishGD): an integrated information resource for radish genomics.</title>
        <authorList>
            <person name="Yu H.J."/>
            <person name="Baek S."/>
            <person name="Lee Y.J."/>
            <person name="Cho A."/>
            <person name="Mun J.H."/>
        </authorList>
    </citation>
    <scope>NUCLEOTIDE SEQUENCE [LARGE SCALE GENOMIC DNA]</scope>
    <source>
        <strain evidence="2">cv. WK10039</strain>
    </source>
</reference>
<dbReference type="GeneID" id="130512683"/>
<sequence length="121" mass="14211">MEKKKAMSVFLLFLSPSLFLHHLYLCCICETYSTVIPTMSTIMQKIKEIEDEDSEEQGHLASFWFVKVPWKLIFLHKKLSWAQKGEVFQTPKSKSFEIQVTCGTQTTKSFNEDNKLTHWMK</sequence>
<dbReference type="KEGG" id="rsz:130512683"/>
<evidence type="ECO:0000313" key="3">
    <source>
        <dbReference type="RefSeq" id="XP_056852873.1"/>
    </source>
</evidence>
<evidence type="ECO:0000313" key="2">
    <source>
        <dbReference type="Proteomes" id="UP000504610"/>
    </source>
</evidence>
<keyword evidence="2" id="KW-1185">Reference proteome</keyword>
<keyword evidence="1" id="KW-0732">Signal</keyword>
<dbReference type="RefSeq" id="XP_056866883.1">
    <property type="nucleotide sequence ID" value="XM_057010903.1"/>
</dbReference>
<dbReference type="AlphaFoldDB" id="A0A9W3DTH5"/>
<dbReference type="Proteomes" id="UP000504610">
    <property type="component" value="Chromosome 5"/>
</dbReference>
<organism evidence="2 4">
    <name type="scientific">Raphanus sativus</name>
    <name type="common">Radish</name>
    <name type="synonym">Raphanus raphanistrum var. sativus</name>
    <dbReference type="NCBI Taxonomy" id="3726"/>
    <lineage>
        <taxon>Eukaryota</taxon>
        <taxon>Viridiplantae</taxon>
        <taxon>Streptophyta</taxon>
        <taxon>Embryophyta</taxon>
        <taxon>Tracheophyta</taxon>
        <taxon>Spermatophyta</taxon>
        <taxon>Magnoliopsida</taxon>
        <taxon>eudicotyledons</taxon>
        <taxon>Gunneridae</taxon>
        <taxon>Pentapetalae</taxon>
        <taxon>rosids</taxon>
        <taxon>malvids</taxon>
        <taxon>Brassicales</taxon>
        <taxon>Brassicaceae</taxon>
        <taxon>Brassiceae</taxon>
        <taxon>Raphanus</taxon>
    </lineage>
</organism>
<protein>
    <submittedName>
        <fullName evidence="3">Uncharacterized protein LOC130502075</fullName>
    </submittedName>
    <submittedName>
        <fullName evidence="4">Uncharacterized protein LOC130512683</fullName>
    </submittedName>
</protein>
<dbReference type="RefSeq" id="XP_056852873.1">
    <property type="nucleotide sequence ID" value="XM_056996893.1"/>
</dbReference>